<name>H6L6H7_SAPGL</name>
<dbReference type="GO" id="GO:0016887">
    <property type="term" value="F:ATP hydrolysis activity"/>
    <property type="evidence" value="ECO:0007669"/>
    <property type="project" value="InterPro"/>
</dbReference>
<dbReference type="InterPro" id="IPR017871">
    <property type="entry name" value="ABC_transporter-like_CS"/>
</dbReference>
<feature type="domain" description="ABC transporter" evidence="8">
    <location>
        <begin position="2"/>
        <end position="260"/>
    </location>
</feature>
<gene>
    <name evidence="9" type="ordered locus">SGRA_1384</name>
</gene>
<evidence type="ECO:0000259" key="8">
    <source>
        <dbReference type="PROSITE" id="PS50893"/>
    </source>
</evidence>
<dbReference type="EMBL" id="CP002831">
    <property type="protein sequence ID" value="AFC24119.1"/>
    <property type="molecule type" value="Genomic_DNA"/>
</dbReference>
<keyword evidence="6" id="KW-0175">Coiled coil</keyword>
<dbReference type="InterPro" id="IPR027417">
    <property type="entry name" value="P-loop_NTPase"/>
</dbReference>
<feature type="compositionally biased region" description="Low complexity" evidence="7">
    <location>
        <begin position="545"/>
        <end position="554"/>
    </location>
</feature>
<dbReference type="STRING" id="984262.SGRA_1384"/>
<comment type="similarity">
    <text evidence="5">Belongs to the ABC transporter superfamily. ABCF family. Uup subfamily.</text>
</comment>
<dbReference type="PROSITE" id="PS00211">
    <property type="entry name" value="ABC_TRANSPORTER_1"/>
    <property type="match status" value="2"/>
</dbReference>
<proteinExistence type="inferred from homology"/>
<accession>H6L6H7</accession>
<evidence type="ECO:0000313" key="10">
    <source>
        <dbReference type="Proteomes" id="UP000007519"/>
    </source>
</evidence>
<sequence>MLNLQNIYVQYGDRRLLDQVSFTVREKDRIGLTGRNGAGKSTMLKIIAGQIAPMQGNIAAPKDLSIGFLHQDMLLPKGKTVLEEAMTAFAKAQAMEKRLEEIQQEMEERTDYSSDGYMELIHELSELNDRLALIGGQSLQAEAEKILMGLGFSVTDFDRQTTTFSGGWQMRIELAKILLQRPQLLLLDEPTNHLDIESIIWLEQFLQPYEGAVIVISHDKAFLDKVTQRTIEIELGKVHDYKANYSRYLELREERQAQMQSAFQQQQKEIARKEALVDKFRAKANKAKMAQSLIKELDRMQRIELEDGDSSRMRLQFPPAPRSGERVAIVKGLSKSYGDNLILNEVDLTIIRGERLAFMGKNGEGKSTLVKIMVGQQLPTGGTSELGHNVHLGYYAQNQAEALDPKKTVLETIEQDAPFELRPRLRAILGSFLFKGEDVDKKVSVLSGGERARLAMACLLLHPINLLVLDEPTNHLDMLSKAILKEALLHYDGTLVVVSHDRDFLDGLTDKVIEFDQKKLKTYLGDSEYFLEKRQYGSLRDVSLGKTANSSGSSKKAKPKKDENDPAVKQALKQLKRNIQNAERQLQRLEEEKNKLEKILGDSSKFGTPDYEKALAKHQENEAATEEAMEKWEAAELALEAFWEED</sequence>
<dbReference type="InterPro" id="IPR003439">
    <property type="entry name" value="ABC_transporter-like_ATP-bd"/>
</dbReference>
<keyword evidence="1" id="KW-0677">Repeat</keyword>
<evidence type="ECO:0000256" key="2">
    <source>
        <dbReference type="ARBA" id="ARBA00022741"/>
    </source>
</evidence>
<dbReference type="Pfam" id="PF00005">
    <property type="entry name" value="ABC_tran"/>
    <property type="match status" value="2"/>
</dbReference>
<dbReference type="OrthoDB" id="1521973at2"/>
<feature type="region of interest" description="Disordered" evidence="7">
    <location>
        <begin position="543"/>
        <end position="566"/>
    </location>
</feature>
<dbReference type="InterPro" id="IPR051309">
    <property type="entry name" value="ABCF_ATPase"/>
</dbReference>
<dbReference type="FunFam" id="3.40.50.300:FF:000309">
    <property type="entry name" value="ABC transporter ATP-binding protein"/>
    <property type="match status" value="1"/>
</dbReference>
<feature type="coiled-coil region" evidence="6">
    <location>
        <begin position="85"/>
        <end position="112"/>
    </location>
</feature>
<dbReference type="Gene3D" id="3.40.50.300">
    <property type="entry name" value="P-loop containing nucleotide triphosphate hydrolases"/>
    <property type="match status" value="2"/>
</dbReference>
<dbReference type="InterPro" id="IPR032781">
    <property type="entry name" value="ABC_tran_Xtn"/>
</dbReference>
<dbReference type="SUPFAM" id="SSF52540">
    <property type="entry name" value="P-loop containing nucleoside triphosphate hydrolases"/>
    <property type="match status" value="2"/>
</dbReference>
<evidence type="ECO:0000256" key="4">
    <source>
        <dbReference type="ARBA" id="ARBA00049360"/>
    </source>
</evidence>
<dbReference type="GO" id="GO:0003676">
    <property type="term" value="F:nucleic acid binding"/>
    <property type="evidence" value="ECO:0007669"/>
    <property type="project" value="UniProtKB-ARBA"/>
</dbReference>
<evidence type="ECO:0000256" key="7">
    <source>
        <dbReference type="SAM" id="MobiDB-lite"/>
    </source>
</evidence>
<comment type="catalytic activity">
    <reaction evidence="4">
        <text>ATP + H2O = ADP + phosphate + H(+)</text>
        <dbReference type="Rhea" id="RHEA:13065"/>
        <dbReference type="ChEBI" id="CHEBI:15377"/>
        <dbReference type="ChEBI" id="CHEBI:15378"/>
        <dbReference type="ChEBI" id="CHEBI:30616"/>
        <dbReference type="ChEBI" id="CHEBI:43474"/>
        <dbReference type="ChEBI" id="CHEBI:456216"/>
    </reaction>
</comment>
<dbReference type="Pfam" id="PF12848">
    <property type="entry name" value="ABC_tran_Xtn"/>
    <property type="match status" value="1"/>
</dbReference>
<dbReference type="HOGENOM" id="CLU_000604_36_0_10"/>
<keyword evidence="3 9" id="KW-0067">ATP-binding</keyword>
<dbReference type="FunFam" id="3.40.50.300:FF:000011">
    <property type="entry name" value="Putative ABC transporter ATP-binding component"/>
    <property type="match status" value="1"/>
</dbReference>
<feature type="domain" description="ABC transporter" evidence="8">
    <location>
        <begin position="328"/>
        <end position="542"/>
    </location>
</feature>
<dbReference type="Proteomes" id="UP000007519">
    <property type="component" value="Chromosome"/>
</dbReference>
<dbReference type="SMART" id="SM00382">
    <property type="entry name" value="AAA"/>
    <property type="match status" value="2"/>
</dbReference>
<dbReference type="eggNOG" id="COG0488">
    <property type="taxonomic scope" value="Bacteria"/>
</dbReference>
<organism evidence="9 10">
    <name type="scientific">Saprospira grandis (strain Lewin)</name>
    <dbReference type="NCBI Taxonomy" id="984262"/>
    <lineage>
        <taxon>Bacteria</taxon>
        <taxon>Pseudomonadati</taxon>
        <taxon>Bacteroidota</taxon>
        <taxon>Saprospiria</taxon>
        <taxon>Saprospirales</taxon>
        <taxon>Saprospiraceae</taxon>
        <taxon>Saprospira</taxon>
    </lineage>
</organism>
<dbReference type="PROSITE" id="PS50893">
    <property type="entry name" value="ABC_TRANSPORTER_2"/>
    <property type="match status" value="2"/>
</dbReference>
<keyword evidence="2" id="KW-0547">Nucleotide-binding</keyword>
<dbReference type="InterPro" id="IPR003593">
    <property type="entry name" value="AAA+_ATPase"/>
</dbReference>
<keyword evidence="10" id="KW-1185">Reference proteome</keyword>
<dbReference type="KEGG" id="sgn:SGRA_1384"/>
<dbReference type="CDD" id="cd03221">
    <property type="entry name" value="ABCF_EF-3"/>
    <property type="match status" value="2"/>
</dbReference>
<reference evidence="9 10" key="1">
    <citation type="journal article" date="2012" name="Stand. Genomic Sci.">
        <title>Complete genome sequencing and analysis of Saprospira grandis str. Lewin, a predatory marine bacterium.</title>
        <authorList>
            <person name="Saw J.H."/>
            <person name="Yuryev A."/>
            <person name="Kanbe M."/>
            <person name="Hou S."/>
            <person name="Young A.G."/>
            <person name="Aizawa S."/>
            <person name="Alam M."/>
        </authorList>
    </citation>
    <scope>NUCLEOTIDE SEQUENCE [LARGE SCALE GENOMIC DNA]</scope>
    <source>
        <strain evidence="9 10">Lewin</strain>
    </source>
</reference>
<dbReference type="GO" id="GO:0005524">
    <property type="term" value="F:ATP binding"/>
    <property type="evidence" value="ECO:0007669"/>
    <property type="project" value="UniProtKB-KW"/>
</dbReference>
<evidence type="ECO:0000256" key="5">
    <source>
        <dbReference type="ARBA" id="ARBA00061478"/>
    </source>
</evidence>
<protein>
    <submittedName>
        <fullName evidence="9">ABC transporter ATP-binding protein</fullName>
    </submittedName>
</protein>
<evidence type="ECO:0000256" key="6">
    <source>
        <dbReference type="SAM" id="Coils"/>
    </source>
</evidence>
<evidence type="ECO:0000256" key="1">
    <source>
        <dbReference type="ARBA" id="ARBA00022737"/>
    </source>
</evidence>
<dbReference type="RefSeq" id="WP_015691756.1">
    <property type="nucleotide sequence ID" value="NC_016940.1"/>
</dbReference>
<dbReference type="AlphaFoldDB" id="H6L6H7"/>
<dbReference type="PANTHER" id="PTHR42855:SF2">
    <property type="entry name" value="DRUG RESISTANCE ABC TRANSPORTER,ATP-BINDING PROTEIN"/>
    <property type="match status" value="1"/>
</dbReference>
<dbReference type="PANTHER" id="PTHR42855">
    <property type="entry name" value="ABC TRANSPORTER ATP-BINDING SUBUNIT"/>
    <property type="match status" value="1"/>
</dbReference>
<evidence type="ECO:0000313" key="9">
    <source>
        <dbReference type="EMBL" id="AFC24119.1"/>
    </source>
</evidence>
<evidence type="ECO:0000256" key="3">
    <source>
        <dbReference type="ARBA" id="ARBA00022840"/>
    </source>
</evidence>